<dbReference type="Proteomes" id="UP000002372">
    <property type="component" value="Chromosome"/>
</dbReference>
<evidence type="ECO:0000313" key="2">
    <source>
        <dbReference type="EMBL" id="CAZ90279.1"/>
    </source>
</evidence>
<evidence type="ECO:0000313" key="3">
    <source>
        <dbReference type="Proteomes" id="UP000002372"/>
    </source>
</evidence>
<gene>
    <name evidence="2" type="ordered locus">THI_3702</name>
</gene>
<feature type="region of interest" description="Disordered" evidence="1">
    <location>
        <begin position="45"/>
        <end position="67"/>
    </location>
</feature>
<sequence length="67" mass="7598">MKTGPNQVQRVCNHADLVALLAFTHLTWRVDADRKLTTGVLNRHQHLRGRSSRQSPTYAIASRPEYG</sequence>
<name>D6CP01_THIA3</name>
<dbReference type="KEGG" id="thi:THI_3702"/>
<dbReference type="EMBL" id="FP475956">
    <property type="protein sequence ID" value="CAZ90279.1"/>
    <property type="molecule type" value="Genomic_DNA"/>
</dbReference>
<protein>
    <submittedName>
        <fullName evidence="2">Uncharacterized protein</fullName>
    </submittedName>
</protein>
<reference key="1">
    <citation type="submission" date="2009-07" db="EMBL/GenBank/DDBJ databases">
        <authorList>
            <person name="Genoscope - CEA"/>
        </authorList>
    </citation>
    <scope>NUCLEOTIDE SEQUENCE</scope>
    <source>
        <strain>3As</strain>
    </source>
</reference>
<organism evidence="2 3">
    <name type="scientific">Thiomonas arsenitoxydans (strain DSM 22701 / CIP 110005 / 3As)</name>
    <dbReference type="NCBI Taxonomy" id="426114"/>
    <lineage>
        <taxon>Bacteria</taxon>
        <taxon>Pseudomonadati</taxon>
        <taxon>Pseudomonadota</taxon>
        <taxon>Betaproteobacteria</taxon>
        <taxon>Burkholderiales</taxon>
        <taxon>Thiomonas</taxon>
    </lineage>
</organism>
<evidence type="ECO:0000256" key="1">
    <source>
        <dbReference type="SAM" id="MobiDB-lite"/>
    </source>
</evidence>
<reference evidence="3" key="2">
    <citation type="journal article" date="2010" name="PLoS Genet.">
        <title>Structure, function, and evolution of the Thiomonas spp. genome.</title>
        <authorList>
            <person name="Arsene-Ploetze F."/>
            <person name="Koechler S."/>
            <person name="Marchal M."/>
            <person name="Coppee J.Y."/>
            <person name="Chandler M."/>
            <person name="Bonnefoy V."/>
            <person name="Brochier-Armanet C."/>
            <person name="Barakat M."/>
            <person name="Barbe V."/>
            <person name="Battaglia-Brunet F."/>
            <person name="Bruneel O."/>
            <person name="Bryan C.G."/>
            <person name="Cleiss-Arnold J."/>
            <person name="Cruveiller S."/>
            <person name="Erhardt M."/>
            <person name="Heinrich-Salmeron A."/>
            <person name="Hommais F."/>
            <person name="Joulian C."/>
            <person name="Krin E."/>
            <person name="Lieutaud A."/>
            <person name="Lievremont D."/>
            <person name="Michel C."/>
            <person name="Muller D."/>
            <person name="Ortet P."/>
            <person name="Proux C."/>
            <person name="Siguier P."/>
            <person name="Roche D."/>
            <person name="Rouy Z."/>
            <person name="Salvignol G."/>
            <person name="Slyemi D."/>
            <person name="Talla E."/>
            <person name="Weiss S."/>
            <person name="Weissenbach J."/>
            <person name="Medigue C."/>
            <person name="Bertin P.N."/>
        </authorList>
    </citation>
    <scope>NUCLEOTIDE SEQUENCE [LARGE SCALE GENOMIC DNA]</scope>
    <source>
        <strain evidence="3">DSM 22701 / CIP 110005 / 3As</strain>
    </source>
</reference>
<accession>D6CP01</accession>
<proteinExistence type="predicted"/>
<dbReference type="AlphaFoldDB" id="D6CP01"/>
<dbReference type="HOGENOM" id="CLU_2811098_0_0_4"/>